<proteinExistence type="predicted"/>
<evidence type="ECO:0000256" key="1">
    <source>
        <dbReference type="SAM" id="MobiDB-lite"/>
    </source>
</evidence>
<sequence>MVIRSLNGRGMSMSLHAMTPRVLLLTSRKSWRGSMCWPALRGWASMPWGKQSRRRKELPKDWDKIRRVVLRRDGGLCVFCGNPANQVDHIIPDGPHVLDNLRALCQHCHMVCTQQQAVEARKRRYNRGNKARGPRPKSKHPGYL</sequence>
<dbReference type="GO" id="GO:0003676">
    <property type="term" value="F:nucleic acid binding"/>
    <property type="evidence" value="ECO:0007669"/>
    <property type="project" value="InterPro"/>
</dbReference>
<dbReference type="GO" id="GO:0008270">
    <property type="term" value="F:zinc ion binding"/>
    <property type="evidence" value="ECO:0007669"/>
    <property type="project" value="InterPro"/>
</dbReference>
<dbReference type="InterPro" id="IPR002711">
    <property type="entry name" value="HNH"/>
</dbReference>
<dbReference type="GO" id="GO:0004519">
    <property type="term" value="F:endonuclease activity"/>
    <property type="evidence" value="ECO:0007669"/>
    <property type="project" value="UniProtKB-KW"/>
</dbReference>
<feature type="region of interest" description="Disordered" evidence="1">
    <location>
        <begin position="124"/>
        <end position="144"/>
    </location>
</feature>
<evidence type="ECO:0000313" key="3">
    <source>
        <dbReference type="EMBL" id="DAE22512.1"/>
    </source>
</evidence>
<dbReference type="InterPro" id="IPR003615">
    <property type="entry name" value="HNH_nuc"/>
</dbReference>
<evidence type="ECO:0000259" key="2">
    <source>
        <dbReference type="SMART" id="SM00507"/>
    </source>
</evidence>
<dbReference type="SMART" id="SM00507">
    <property type="entry name" value="HNHc"/>
    <property type="match status" value="1"/>
</dbReference>
<organism evidence="3">
    <name type="scientific">Siphoviridae sp. ctUWs1</name>
    <dbReference type="NCBI Taxonomy" id="2826352"/>
    <lineage>
        <taxon>Viruses</taxon>
        <taxon>Duplodnaviria</taxon>
        <taxon>Heunggongvirae</taxon>
        <taxon>Uroviricota</taxon>
        <taxon>Caudoviricetes</taxon>
    </lineage>
</organism>
<feature type="domain" description="HNH nuclease" evidence="2">
    <location>
        <begin position="64"/>
        <end position="110"/>
    </location>
</feature>
<accession>A0A8S5QTU8</accession>
<keyword evidence="3" id="KW-0378">Hydrolase</keyword>
<dbReference type="Pfam" id="PF01844">
    <property type="entry name" value="HNH"/>
    <property type="match status" value="1"/>
</dbReference>
<name>A0A8S5QTU8_9CAUD</name>
<dbReference type="Gene3D" id="1.10.30.50">
    <property type="match status" value="1"/>
</dbReference>
<dbReference type="CDD" id="cd00085">
    <property type="entry name" value="HNHc"/>
    <property type="match status" value="1"/>
</dbReference>
<protein>
    <submittedName>
        <fullName evidence="3">HNH endonuclease</fullName>
    </submittedName>
</protein>
<keyword evidence="3" id="KW-0540">Nuclease</keyword>
<dbReference type="EMBL" id="BK015734">
    <property type="protein sequence ID" value="DAE22512.1"/>
    <property type="molecule type" value="Genomic_DNA"/>
</dbReference>
<reference evidence="3" key="1">
    <citation type="journal article" date="2021" name="Proc. Natl. Acad. Sci. U.S.A.">
        <title>A Catalog of Tens of Thousands of Viruses from Human Metagenomes Reveals Hidden Associations with Chronic Diseases.</title>
        <authorList>
            <person name="Tisza M.J."/>
            <person name="Buck C.B."/>
        </authorList>
    </citation>
    <scope>NUCLEOTIDE SEQUENCE</scope>
    <source>
        <strain evidence="3">CtUWs1</strain>
    </source>
</reference>
<keyword evidence="3" id="KW-0255">Endonuclease</keyword>